<sequence length="729" mass="84237">MGGAFLGAGISNAQPDTDTQGAEVLTRGPVHEAFAGTISYDPEPGVFVDRQPPVLIEEVPPEQRLEGDNVTWIPGYWAWDDDQNDFLWISGIWRNLPPDREWVPGYWAEAEGRWQWTSGYWEDADTTEVSYLPEPPRTLETGPNVEAASNDQTWIPGNWVYREERYAWRPGTWVGARENWVWVPAYYRWTRRGYVYVDGYWDYPVVRRGVVFAPVRFQPAYVSRPNFTYSPLTVISLAVFSNHLFLRPSHNHYYFGDYYEPRYRDRGYYASYSYNRGRRGYDPFYAHDRWEHRGDREWDRRRQEYFEFRRDNRDARPPRTWAALTSRPQGDRDRDRDRYDIAERFDRVTGDRKDGRQRFKAVDKNERERYISQRQEIRKFGRDREQLEVRGKNAPEGPERSAAESRKQKVNRSPVLAKKSDRSDKDGGPPARVQARASEKDDNVREGNRQDPAKGKPGEGKEGREGRESKRDDQPRTGGKPEGAEEKRDKPGQRREEAPGRKSQTDPNPQQKEKAKDAPKTQPDRKTTPDTERGKQDNREGKPQQGNPEPKGQGDNERKTDPTPKRQGDNERKADPTPKRQGDNERKADPAPKREGGNERKTDPAPKRQGDNERKADPAPKREAAPQQKREANPGQREKAAPAPQRKAAPEQKTNPAPKRQTAPEQPQKKKVEASTAPVRKTEAQPKRQASAERPAQRPAARPQQQKAQSSTKGKDQTADREKKKKDDR</sequence>
<feature type="compositionally biased region" description="Basic and acidic residues" evidence="1">
    <location>
        <begin position="713"/>
        <end position="729"/>
    </location>
</feature>
<feature type="compositionally biased region" description="Basic and acidic residues" evidence="1">
    <location>
        <begin position="329"/>
        <end position="338"/>
    </location>
</feature>
<evidence type="ECO:0000313" key="3">
    <source>
        <dbReference type="Proteomes" id="UP000600139"/>
    </source>
</evidence>
<accession>A0A934QY52</accession>
<feature type="compositionally biased region" description="Basic and acidic residues" evidence="1">
    <location>
        <begin position="552"/>
        <end position="640"/>
    </location>
</feature>
<dbReference type="PANTHER" id="PTHR34403:SF14">
    <property type="entry name" value="OS05G0225800 PROTEIN"/>
    <property type="match status" value="1"/>
</dbReference>
<dbReference type="Proteomes" id="UP000600139">
    <property type="component" value="Unassembled WGS sequence"/>
</dbReference>
<feature type="compositionally biased region" description="Basic and acidic residues" evidence="1">
    <location>
        <begin position="437"/>
        <end position="475"/>
    </location>
</feature>
<feature type="compositionally biased region" description="Basic and acidic residues" evidence="1">
    <location>
        <begin position="511"/>
        <end position="542"/>
    </location>
</feature>
<proteinExistence type="predicted"/>
<dbReference type="InterPro" id="IPR050972">
    <property type="entry name" value="SDr-like"/>
</dbReference>
<dbReference type="PANTHER" id="PTHR34403">
    <property type="entry name" value="TOL-PAL SYSTEM PROTEIN TOLA"/>
    <property type="match status" value="1"/>
</dbReference>
<evidence type="ECO:0000256" key="1">
    <source>
        <dbReference type="SAM" id="MobiDB-lite"/>
    </source>
</evidence>
<evidence type="ECO:0000313" key="2">
    <source>
        <dbReference type="EMBL" id="MBK1814833.1"/>
    </source>
</evidence>
<feature type="compositionally biased region" description="Basic and acidic residues" evidence="1">
    <location>
        <begin position="482"/>
        <end position="504"/>
    </location>
</feature>
<dbReference type="InterPro" id="IPR024447">
    <property type="entry name" value="YXWGXW_rpt"/>
</dbReference>
<keyword evidence="3" id="KW-1185">Reference proteome</keyword>
<dbReference type="Pfam" id="PF12779">
    <property type="entry name" value="WXXGXW"/>
    <property type="match status" value="4"/>
</dbReference>
<feature type="region of interest" description="Disordered" evidence="1">
    <location>
        <begin position="1"/>
        <end position="20"/>
    </location>
</feature>
<name>A0A934QY52_9BACT</name>
<reference evidence="2" key="1">
    <citation type="submission" date="2021-01" db="EMBL/GenBank/DDBJ databases">
        <title>Modified the classification status of verrucomicrobia.</title>
        <authorList>
            <person name="Feng X."/>
        </authorList>
    </citation>
    <scope>NUCLEOTIDE SEQUENCE</scope>
    <source>
        <strain evidence="2">JCM 18052</strain>
    </source>
</reference>
<feature type="compositionally biased region" description="Basic and acidic residues" evidence="1">
    <location>
        <begin position="373"/>
        <end position="407"/>
    </location>
</feature>
<feature type="compositionally biased region" description="Low complexity" evidence="1">
    <location>
        <begin position="688"/>
        <end position="711"/>
    </location>
</feature>
<feature type="compositionally biased region" description="Basic and acidic residues" evidence="1">
    <location>
        <begin position="418"/>
        <end position="427"/>
    </location>
</feature>
<feature type="region of interest" description="Disordered" evidence="1">
    <location>
        <begin position="373"/>
        <end position="729"/>
    </location>
</feature>
<feature type="compositionally biased region" description="Polar residues" evidence="1">
    <location>
        <begin position="11"/>
        <end position="20"/>
    </location>
</feature>
<comment type="caution">
    <text evidence="2">The sequence shown here is derived from an EMBL/GenBank/DDBJ whole genome shotgun (WGS) entry which is preliminary data.</text>
</comment>
<dbReference type="AlphaFoldDB" id="A0A934QY52"/>
<feature type="compositionally biased region" description="Low complexity" evidence="1">
    <location>
        <begin position="641"/>
        <end position="653"/>
    </location>
</feature>
<dbReference type="RefSeq" id="WP_200349783.1">
    <property type="nucleotide sequence ID" value="NZ_BAABHZ010000010.1"/>
</dbReference>
<gene>
    <name evidence="2" type="ORF">JIN84_04355</name>
</gene>
<feature type="region of interest" description="Disordered" evidence="1">
    <location>
        <begin position="319"/>
        <end position="338"/>
    </location>
</feature>
<organism evidence="2 3">
    <name type="scientific">Luteolibacter yonseiensis</name>
    <dbReference type="NCBI Taxonomy" id="1144680"/>
    <lineage>
        <taxon>Bacteria</taxon>
        <taxon>Pseudomonadati</taxon>
        <taxon>Verrucomicrobiota</taxon>
        <taxon>Verrucomicrobiia</taxon>
        <taxon>Verrucomicrobiales</taxon>
        <taxon>Verrucomicrobiaceae</taxon>
        <taxon>Luteolibacter</taxon>
    </lineage>
</organism>
<protein>
    <submittedName>
        <fullName evidence="2">YXWGXW repeat-containing protein</fullName>
    </submittedName>
</protein>
<dbReference type="EMBL" id="JAENIK010000004">
    <property type="protein sequence ID" value="MBK1814833.1"/>
    <property type="molecule type" value="Genomic_DNA"/>
</dbReference>